<dbReference type="KEGG" id="lrs:PX52LOC_03770"/>
<dbReference type="InterPro" id="IPR050180">
    <property type="entry name" value="RNR_Ribonuclease"/>
</dbReference>
<dbReference type="Proteomes" id="UP000324974">
    <property type="component" value="Chromosome"/>
</dbReference>
<dbReference type="Pfam" id="PF18614">
    <property type="entry name" value="RNase_II_C_S1"/>
    <property type="match status" value="1"/>
</dbReference>
<dbReference type="InterPro" id="IPR001900">
    <property type="entry name" value="RNase_II/R"/>
</dbReference>
<dbReference type="RefSeq" id="WP_149111479.1">
    <property type="nucleotide sequence ID" value="NZ_CP042425.1"/>
</dbReference>
<evidence type="ECO:0000313" key="2">
    <source>
        <dbReference type="EMBL" id="QEL16797.1"/>
    </source>
</evidence>
<keyword evidence="3" id="KW-1185">Reference proteome</keyword>
<dbReference type="PANTHER" id="PTHR23355:SF37">
    <property type="entry name" value="EXORIBONUCLEASE 2"/>
    <property type="match status" value="1"/>
</dbReference>
<dbReference type="EMBL" id="CP042425">
    <property type="protein sequence ID" value="QEL16797.1"/>
    <property type="molecule type" value="Genomic_DNA"/>
</dbReference>
<proteinExistence type="predicted"/>
<accession>A0A5C1AF20</accession>
<dbReference type="InterPro" id="IPR012340">
    <property type="entry name" value="NA-bd_OB-fold"/>
</dbReference>
<dbReference type="GO" id="GO:0006402">
    <property type="term" value="P:mRNA catabolic process"/>
    <property type="evidence" value="ECO:0007669"/>
    <property type="project" value="TreeGrafter"/>
</dbReference>
<evidence type="ECO:0000259" key="1">
    <source>
        <dbReference type="SMART" id="SM00955"/>
    </source>
</evidence>
<feature type="domain" description="RNB" evidence="1">
    <location>
        <begin position="49"/>
        <end position="382"/>
    </location>
</feature>
<gene>
    <name evidence="2" type="ORF">PX52LOC_03770</name>
</gene>
<protein>
    <submittedName>
        <fullName evidence="2">RNB domain-containing ribonuclease</fullName>
    </submittedName>
</protein>
<reference evidence="3" key="1">
    <citation type="submission" date="2019-08" db="EMBL/GenBank/DDBJ databases">
        <title>Limnoglobus roseus gen. nov., sp. nov., a novel freshwater planctomycete with a giant genome from the family Gemmataceae.</title>
        <authorList>
            <person name="Kulichevskaya I.S."/>
            <person name="Naumoff D.G."/>
            <person name="Miroshnikov K."/>
            <person name="Ivanova A."/>
            <person name="Philippov D.A."/>
            <person name="Hakobyan A."/>
            <person name="Rijpstra I.C."/>
            <person name="Sinninghe Damste J.S."/>
            <person name="Liesack W."/>
            <person name="Dedysh S.N."/>
        </authorList>
    </citation>
    <scope>NUCLEOTIDE SEQUENCE [LARGE SCALE GENOMIC DNA]</scope>
    <source>
        <strain evidence="3">PX52</strain>
    </source>
</reference>
<dbReference type="InterPro" id="IPR040596">
    <property type="entry name" value="RNase_II_C_S1"/>
</dbReference>
<dbReference type="GO" id="GO:0003723">
    <property type="term" value="F:RNA binding"/>
    <property type="evidence" value="ECO:0007669"/>
    <property type="project" value="InterPro"/>
</dbReference>
<dbReference type="GO" id="GO:0004540">
    <property type="term" value="F:RNA nuclease activity"/>
    <property type="evidence" value="ECO:0007669"/>
    <property type="project" value="InterPro"/>
</dbReference>
<sequence>MTEKTDTNDLRAIAHRAMRERGLEPDFPPDAIRQLAGIPAAAHEPDPAVRDLRTLLWCSIDNDTSRDLDQLTVAEPLADGRVKLLVAVADVDAVVKPLTPIDGHARKNTTSVYTAAQVFPMLPERLSTDLTSLNEGADRLALVIELVVAADGSVPESAVYRAVVRSRAQLAYRSVAAWLAGSGPVPEKVAKTAGLDEQLRLQDRIAGIMKSVRDAHGALDLETIAPEAVMQDGRVVDLRQDRQNRAQDLIADFMIAANGVSAQFLQKQGRPAFRRVVRTPERWDRIRAVAAGFADHLPVAPDSKALAAFLTRRRLADALRFPDLSLTVVKLLGAGEYAVQLPGEEPAGHFGLAVREYSQSTAPNRRFPDLITQRLLKAALAGVPSPYAPTELAALATHCTVQEDAARKVERQVRKSAAALFLSGRVGEVFDALVTGASEKGTWVRVLTPPVEGRLLAGYQWLDVGDQLKVRLTGLNVERGFIDFARWEQDTKRVEQRRISDDATVR</sequence>
<name>A0A5C1AF20_9BACT</name>
<dbReference type="AlphaFoldDB" id="A0A5C1AF20"/>
<dbReference type="PANTHER" id="PTHR23355">
    <property type="entry name" value="RIBONUCLEASE"/>
    <property type="match status" value="1"/>
</dbReference>
<dbReference type="SMART" id="SM00955">
    <property type="entry name" value="RNB"/>
    <property type="match status" value="1"/>
</dbReference>
<organism evidence="2 3">
    <name type="scientific">Limnoglobus roseus</name>
    <dbReference type="NCBI Taxonomy" id="2598579"/>
    <lineage>
        <taxon>Bacteria</taxon>
        <taxon>Pseudomonadati</taxon>
        <taxon>Planctomycetota</taxon>
        <taxon>Planctomycetia</taxon>
        <taxon>Gemmatales</taxon>
        <taxon>Gemmataceae</taxon>
        <taxon>Limnoglobus</taxon>
    </lineage>
</organism>
<dbReference type="Pfam" id="PF00773">
    <property type="entry name" value="RNB"/>
    <property type="match status" value="1"/>
</dbReference>
<dbReference type="OrthoDB" id="9764149at2"/>
<dbReference type="SUPFAM" id="SSF50249">
    <property type="entry name" value="Nucleic acid-binding proteins"/>
    <property type="match status" value="1"/>
</dbReference>
<evidence type="ECO:0000313" key="3">
    <source>
        <dbReference type="Proteomes" id="UP000324974"/>
    </source>
</evidence>
<dbReference type="GO" id="GO:0005829">
    <property type="term" value="C:cytosol"/>
    <property type="evidence" value="ECO:0007669"/>
    <property type="project" value="TreeGrafter"/>
</dbReference>